<dbReference type="InterPro" id="IPR029018">
    <property type="entry name" value="Hex-like_dom2"/>
</dbReference>
<feature type="domain" description="Beta-hexosaminidase bacterial type N-terminal" evidence="9">
    <location>
        <begin position="2"/>
        <end position="118"/>
    </location>
</feature>
<comment type="similarity">
    <text evidence="2">Belongs to the glycosyl hydrolase 20 family.</text>
</comment>
<dbReference type="eggNOG" id="COG3525">
    <property type="taxonomic scope" value="Bacteria"/>
</dbReference>
<gene>
    <name evidence="10" type="ordered locus">Tlet_1848</name>
</gene>
<evidence type="ECO:0000256" key="2">
    <source>
        <dbReference type="ARBA" id="ARBA00006285"/>
    </source>
</evidence>
<dbReference type="STRING" id="416591.Tlet_1848"/>
<dbReference type="Pfam" id="PF00728">
    <property type="entry name" value="Glyco_hydro_20"/>
    <property type="match status" value="1"/>
</dbReference>
<evidence type="ECO:0000256" key="3">
    <source>
        <dbReference type="ARBA" id="ARBA00012663"/>
    </source>
</evidence>
<evidence type="ECO:0000259" key="9">
    <source>
        <dbReference type="Pfam" id="PF02838"/>
    </source>
</evidence>
<proteinExistence type="inferred from homology"/>
<dbReference type="GO" id="GO:0030203">
    <property type="term" value="P:glycosaminoglycan metabolic process"/>
    <property type="evidence" value="ECO:0007669"/>
    <property type="project" value="TreeGrafter"/>
</dbReference>
<evidence type="ECO:0000256" key="6">
    <source>
        <dbReference type="PIRSR" id="PIRSR625705-1"/>
    </source>
</evidence>
<dbReference type="Gene3D" id="3.20.20.80">
    <property type="entry name" value="Glycosidases"/>
    <property type="match status" value="1"/>
</dbReference>
<dbReference type="InterPro" id="IPR015882">
    <property type="entry name" value="HEX_bac_N"/>
</dbReference>
<reference evidence="10 11" key="1">
    <citation type="submission" date="2007-08" db="EMBL/GenBank/DDBJ databases">
        <title>Complete sequence of Thermotoga lettingae TMO.</title>
        <authorList>
            <consortium name="US DOE Joint Genome Institute"/>
            <person name="Copeland A."/>
            <person name="Lucas S."/>
            <person name="Lapidus A."/>
            <person name="Barry K."/>
            <person name="Glavina del Rio T."/>
            <person name="Dalin E."/>
            <person name="Tice H."/>
            <person name="Pitluck S."/>
            <person name="Foster B."/>
            <person name="Bruce D."/>
            <person name="Schmutz J."/>
            <person name="Larimer F."/>
            <person name="Land M."/>
            <person name="Hauser L."/>
            <person name="Kyrpides N."/>
            <person name="Mikhailova N."/>
            <person name="Nelson K."/>
            <person name="Gogarten J.P."/>
            <person name="Noll K."/>
            <person name="Richardson P."/>
        </authorList>
    </citation>
    <scope>NUCLEOTIDE SEQUENCE [LARGE SCALE GENOMIC DNA]</scope>
    <source>
        <strain evidence="11">ATCC BAA-301 / DSM 14385 / NBRC 107922 / TMO</strain>
    </source>
</reference>
<evidence type="ECO:0000256" key="1">
    <source>
        <dbReference type="ARBA" id="ARBA00001231"/>
    </source>
</evidence>
<dbReference type="EMBL" id="CP000812">
    <property type="protein sequence ID" value="ABV34402.1"/>
    <property type="molecule type" value="Genomic_DNA"/>
</dbReference>
<dbReference type="HOGENOM" id="CLU_020160_1_0_0"/>
<keyword evidence="4 10" id="KW-0378">Hydrolase</keyword>
<reference evidence="10 11" key="2">
    <citation type="journal article" date="2009" name="Proc. Natl. Acad. Sci. U.S.A.">
        <title>On the chimeric nature, thermophilic origin, and phylogenetic placement of the Thermotogales.</title>
        <authorList>
            <person name="Zhaxybayeva O."/>
            <person name="Swithers K.S."/>
            <person name="Lapierre P."/>
            <person name="Fournier G.P."/>
            <person name="Bickhart D.M."/>
            <person name="DeBoy R.T."/>
            <person name="Nelson K.E."/>
            <person name="Nesbo C.L."/>
            <person name="Doolittle W.F."/>
            <person name="Gogarten J.P."/>
            <person name="Noll K.M."/>
        </authorList>
    </citation>
    <scope>NUCLEOTIDE SEQUENCE [LARGE SCALE GENOMIC DNA]</scope>
    <source>
        <strain evidence="11">ATCC BAA-301 / DSM 14385 / NBRC 107922 / TMO</strain>
    </source>
</reference>
<dbReference type="PANTHER" id="PTHR22600">
    <property type="entry name" value="BETA-HEXOSAMINIDASE"/>
    <property type="match status" value="1"/>
</dbReference>
<dbReference type="Proteomes" id="UP000002016">
    <property type="component" value="Chromosome"/>
</dbReference>
<evidence type="ECO:0000313" key="10">
    <source>
        <dbReference type="EMBL" id="ABV34402.1"/>
    </source>
</evidence>
<evidence type="ECO:0000259" key="8">
    <source>
        <dbReference type="Pfam" id="PF00728"/>
    </source>
</evidence>
<dbReference type="GO" id="GO:0005975">
    <property type="term" value="P:carbohydrate metabolic process"/>
    <property type="evidence" value="ECO:0007669"/>
    <property type="project" value="InterPro"/>
</dbReference>
<dbReference type="SUPFAM" id="SSF55545">
    <property type="entry name" value="beta-N-acetylhexosaminidase-like domain"/>
    <property type="match status" value="1"/>
</dbReference>
<organism evidence="10 11">
    <name type="scientific">Pseudothermotoga lettingae (strain ATCC BAA-301 / DSM 14385 / NBRC 107922 / TMO)</name>
    <name type="common">Thermotoga lettingae</name>
    <dbReference type="NCBI Taxonomy" id="416591"/>
    <lineage>
        <taxon>Bacteria</taxon>
        <taxon>Thermotogati</taxon>
        <taxon>Thermotogota</taxon>
        <taxon>Thermotogae</taxon>
        <taxon>Thermotogales</taxon>
        <taxon>Thermotogaceae</taxon>
        <taxon>Pseudothermotoga</taxon>
    </lineage>
</organism>
<feature type="coiled-coil region" evidence="7">
    <location>
        <begin position="500"/>
        <end position="527"/>
    </location>
</feature>
<keyword evidence="11" id="KW-1185">Reference proteome</keyword>
<sequence length="605" mass="70062">MIPVPKRFSLIKETFEFPEKGKIFASSHIFNLANLLKETLLKDGKHYSITTYNTEKANIKLLIDPNVIVNSQGYRIKILGSKISLIASSQQGLFYAIQSMRQLIRQYNYRLPSMIIEDEPDFANRGFMLDISRDRIPAIDTLKWLIDILAELKYNQFQLYTEHTFAYENHEQIWKEYSPLTAEEILELDKYCKERFIELVPNQNSFGHLSKWLKYDRYKHLAECPDGFITPWGEKYGPFSLSPAVPESIEFMENLFDELLPNFTSKKINIGGDETFDLGLGRSKQLCEELGKGKVYLNFLLSIYNIVRKHGKTMMFWGDIIKNYPELVDHLPDDVVSLIWGYEKDHPFQDECRLFAEKGVTFYVCPGTSTWNSFTGRINNAIENIQNAITNGKRYNAAGFLLTDWGDNGHHQHLPFSIIGISYAASLGWNISGKPSANDLLKDIDLHILKTDKPVSQYIYSLGNLYKYSSIEVPNASPYFLSLLFPERVSKSKQIFLVKEKEIEKAINDAQEIIEQLSTIKSNHQEKLIDQIINDAKLAILGMKMLLFIKKYSDISNIPDEEWRLFTKEFKETVKEFEKIWNIVNRQGGLKQSVEKLTRIIRARK</sequence>
<dbReference type="RefSeq" id="WP_012003878.1">
    <property type="nucleotide sequence ID" value="NC_009828.1"/>
</dbReference>
<dbReference type="InterPro" id="IPR017853">
    <property type="entry name" value="GH"/>
</dbReference>
<dbReference type="Pfam" id="PF02838">
    <property type="entry name" value="Glyco_hydro_20b"/>
    <property type="match status" value="1"/>
</dbReference>
<name>A8F8B8_PSELT</name>
<dbReference type="InterPro" id="IPR015883">
    <property type="entry name" value="Glyco_hydro_20_cat"/>
</dbReference>
<dbReference type="SUPFAM" id="SSF51445">
    <property type="entry name" value="(Trans)glycosidases"/>
    <property type="match status" value="1"/>
</dbReference>
<dbReference type="PANTHER" id="PTHR22600:SF57">
    <property type="entry name" value="BETA-N-ACETYLHEXOSAMINIDASE"/>
    <property type="match status" value="1"/>
</dbReference>
<dbReference type="CDD" id="cd06565">
    <property type="entry name" value="GH20_GcnA-like"/>
    <property type="match status" value="1"/>
</dbReference>
<dbReference type="GO" id="GO:0016020">
    <property type="term" value="C:membrane"/>
    <property type="evidence" value="ECO:0007669"/>
    <property type="project" value="TreeGrafter"/>
</dbReference>
<dbReference type="EC" id="3.2.1.52" evidence="3"/>
<evidence type="ECO:0000256" key="7">
    <source>
        <dbReference type="SAM" id="Coils"/>
    </source>
</evidence>
<protein>
    <recommendedName>
        <fullName evidence="3">beta-N-acetylhexosaminidase</fullName>
        <ecNumber evidence="3">3.2.1.52</ecNumber>
    </recommendedName>
</protein>
<comment type="catalytic activity">
    <reaction evidence="1">
        <text>Hydrolysis of terminal non-reducing N-acetyl-D-hexosamine residues in N-acetyl-beta-D-hexosaminides.</text>
        <dbReference type="EC" id="3.2.1.52"/>
    </reaction>
</comment>
<dbReference type="CAZy" id="GH20">
    <property type="family name" value="Glycoside Hydrolase Family 20"/>
</dbReference>
<evidence type="ECO:0000313" key="11">
    <source>
        <dbReference type="Proteomes" id="UP000002016"/>
    </source>
</evidence>
<evidence type="ECO:0000256" key="4">
    <source>
        <dbReference type="ARBA" id="ARBA00022801"/>
    </source>
</evidence>
<feature type="active site" description="Proton donor" evidence="6">
    <location>
        <position position="274"/>
    </location>
</feature>
<dbReference type="Gene3D" id="3.30.379.10">
    <property type="entry name" value="Chitobiase/beta-hexosaminidase domain 2-like"/>
    <property type="match status" value="1"/>
</dbReference>
<feature type="domain" description="Glycoside hydrolase family 20 catalytic" evidence="8">
    <location>
        <begin position="122"/>
        <end position="381"/>
    </location>
</feature>
<dbReference type="InterPro" id="IPR025705">
    <property type="entry name" value="Beta_hexosaminidase_sua/sub"/>
</dbReference>
<dbReference type="OrthoDB" id="9763537at2"/>
<keyword evidence="7" id="KW-0175">Coiled coil</keyword>
<dbReference type="KEGG" id="tle:Tlet_1848"/>
<dbReference type="PRINTS" id="PR00738">
    <property type="entry name" value="GLHYDRLASE20"/>
</dbReference>
<evidence type="ECO:0000256" key="5">
    <source>
        <dbReference type="ARBA" id="ARBA00023295"/>
    </source>
</evidence>
<keyword evidence="5" id="KW-0326">Glycosidase</keyword>
<dbReference type="GO" id="GO:0004563">
    <property type="term" value="F:beta-N-acetylhexosaminidase activity"/>
    <property type="evidence" value="ECO:0007669"/>
    <property type="project" value="UniProtKB-EC"/>
</dbReference>
<dbReference type="AlphaFoldDB" id="A8F8B8"/>
<accession>A8F8B8</accession>